<name>A0A0G4KRR3_VERLO</name>
<dbReference type="PANTHER" id="PTHR47094:SF1">
    <property type="entry name" value="RING-TYPE E3 UBIQUITIN TRANSFERASE"/>
    <property type="match status" value="1"/>
</dbReference>
<dbReference type="InterPro" id="IPR013083">
    <property type="entry name" value="Znf_RING/FYVE/PHD"/>
</dbReference>
<dbReference type="PROSITE" id="PS50089">
    <property type="entry name" value="ZF_RING_2"/>
    <property type="match status" value="1"/>
</dbReference>
<evidence type="ECO:0000256" key="2">
    <source>
        <dbReference type="SAM" id="MobiDB-lite"/>
    </source>
</evidence>
<dbReference type="EMBL" id="CVQI01032496">
    <property type="protein sequence ID" value="CRK41337.1"/>
    <property type="molecule type" value="Genomic_DNA"/>
</dbReference>
<feature type="region of interest" description="Disordered" evidence="2">
    <location>
        <begin position="1"/>
        <end position="76"/>
    </location>
</feature>
<evidence type="ECO:0000313" key="4">
    <source>
        <dbReference type="EMBL" id="CRK12155.1"/>
    </source>
</evidence>
<dbReference type="GO" id="GO:0033768">
    <property type="term" value="C:SUMO-targeted ubiquitin ligase complex"/>
    <property type="evidence" value="ECO:0007669"/>
    <property type="project" value="TreeGrafter"/>
</dbReference>
<organism evidence="4 6">
    <name type="scientific">Verticillium longisporum</name>
    <name type="common">Verticillium dahliae var. longisporum</name>
    <dbReference type="NCBI Taxonomy" id="100787"/>
    <lineage>
        <taxon>Eukaryota</taxon>
        <taxon>Fungi</taxon>
        <taxon>Dikarya</taxon>
        <taxon>Ascomycota</taxon>
        <taxon>Pezizomycotina</taxon>
        <taxon>Sordariomycetes</taxon>
        <taxon>Hypocreomycetidae</taxon>
        <taxon>Glomerellales</taxon>
        <taxon>Plectosphaerellaceae</taxon>
        <taxon>Verticillium</taxon>
    </lineage>
</organism>
<dbReference type="Proteomes" id="UP000045706">
    <property type="component" value="Unassembled WGS sequence"/>
</dbReference>
<keyword evidence="6" id="KW-1185">Reference proteome</keyword>
<protein>
    <recommendedName>
        <fullName evidence="3">RING-type domain-containing protein</fullName>
    </recommendedName>
</protein>
<dbReference type="EMBL" id="CVQH01003447">
    <property type="protein sequence ID" value="CRK12155.1"/>
    <property type="molecule type" value="Genomic_DNA"/>
</dbReference>
<dbReference type="GO" id="GO:0006511">
    <property type="term" value="P:ubiquitin-dependent protein catabolic process"/>
    <property type="evidence" value="ECO:0007669"/>
    <property type="project" value="TreeGrafter"/>
</dbReference>
<feature type="domain" description="RING-type" evidence="3">
    <location>
        <begin position="108"/>
        <end position="150"/>
    </location>
</feature>
<dbReference type="GO" id="GO:0032183">
    <property type="term" value="F:SUMO binding"/>
    <property type="evidence" value="ECO:0007669"/>
    <property type="project" value="TreeGrafter"/>
</dbReference>
<dbReference type="AlphaFoldDB" id="A0A0G4KRR3"/>
<dbReference type="SUPFAM" id="SSF57850">
    <property type="entry name" value="RING/U-box"/>
    <property type="match status" value="1"/>
</dbReference>
<sequence>MPPTTRKRGAPSSEAPEATPAPATKRRRASQASSTKSRTDTPARPRNVRATVIDDDDDDDDLFGEKSGPAAAPEDDDIIDLATSDGIPAAAARPPKEDRRVKIGAFQCAICMDDCTDLTVTHCAGHLFCAECLHSALHIEATRNKCPICRTKIDNKDRNAYSTKTKGFWPLELKLMTAADLKGKGKLR</sequence>
<dbReference type="InterPro" id="IPR001841">
    <property type="entry name" value="Znf_RING"/>
</dbReference>
<feature type="compositionally biased region" description="Acidic residues" evidence="2">
    <location>
        <begin position="53"/>
        <end position="62"/>
    </location>
</feature>
<dbReference type="Pfam" id="PF13920">
    <property type="entry name" value="zf-C3HC4_3"/>
    <property type="match status" value="1"/>
</dbReference>
<dbReference type="STRING" id="100787.A0A0G4KRR3"/>
<dbReference type="GO" id="GO:0140082">
    <property type="term" value="F:SUMO-ubiquitin ligase activity"/>
    <property type="evidence" value="ECO:0007669"/>
    <property type="project" value="TreeGrafter"/>
</dbReference>
<dbReference type="GO" id="GO:0008270">
    <property type="term" value="F:zinc ion binding"/>
    <property type="evidence" value="ECO:0007669"/>
    <property type="project" value="UniProtKB-KW"/>
</dbReference>
<evidence type="ECO:0000256" key="1">
    <source>
        <dbReference type="PROSITE-ProRule" id="PRU00175"/>
    </source>
</evidence>
<evidence type="ECO:0000313" key="5">
    <source>
        <dbReference type="EMBL" id="CRK41337.1"/>
    </source>
</evidence>
<reference evidence="6 7" key="1">
    <citation type="submission" date="2015-05" db="EMBL/GenBank/DDBJ databases">
        <authorList>
            <person name="Fogelqvist Johan"/>
        </authorList>
    </citation>
    <scope>NUCLEOTIDE SEQUENCE [LARGE SCALE GENOMIC DNA]</scope>
    <source>
        <strain evidence="4">VL1</strain>
        <strain evidence="5">VL2</strain>
    </source>
</reference>
<evidence type="ECO:0000313" key="7">
    <source>
        <dbReference type="Proteomes" id="UP000045706"/>
    </source>
</evidence>
<feature type="compositionally biased region" description="Low complexity" evidence="2">
    <location>
        <begin position="10"/>
        <end position="23"/>
    </location>
</feature>
<dbReference type="PANTHER" id="PTHR47094">
    <property type="entry name" value="ELFLESS, ISOFORM B"/>
    <property type="match status" value="1"/>
</dbReference>
<evidence type="ECO:0000259" key="3">
    <source>
        <dbReference type="PROSITE" id="PS50089"/>
    </source>
</evidence>
<dbReference type="Proteomes" id="UP000044602">
    <property type="component" value="Unassembled WGS sequence"/>
</dbReference>
<keyword evidence="1" id="KW-0479">Metal-binding</keyword>
<keyword evidence="1" id="KW-0863">Zinc-finger</keyword>
<proteinExistence type="predicted"/>
<evidence type="ECO:0000313" key="6">
    <source>
        <dbReference type="Proteomes" id="UP000044602"/>
    </source>
</evidence>
<accession>A0A0G4KRR3</accession>
<dbReference type="GO" id="GO:0061630">
    <property type="term" value="F:ubiquitin protein ligase activity"/>
    <property type="evidence" value="ECO:0007669"/>
    <property type="project" value="InterPro"/>
</dbReference>
<gene>
    <name evidence="4" type="ORF">BN1708_010352</name>
    <name evidence="5" type="ORF">BN1723_005082</name>
</gene>
<dbReference type="Gene3D" id="3.30.40.10">
    <property type="entry name" value="Zinc/RING finger domain, C3HC4 (zinc finger)"/>
    <property type="match status" value="1"/>
</dbReference>
<dbReference type="InterPro" id="IPR049627">
    <property type="entry name" value="SLX8"/>
</dbReference>
<keyword evidence="1" id="KW-0862">Zinc</keyword>